<organism evidence="1 3">
    <name type="scientific">Bergeyella zoohelcum</name>
    <dbReference type="NCBI Taxonomy" id="1015"/>
    <lineage>
        <taxon>Bacteria</taxon>
        <taxon>Pseudomonadati</taxon>
        <taxon>Bacteroidota</taxon>
        <taxon>Flavobacteriia</taxon>
        <taxon>Flavobacteriales</taxon>
        <taxon>Weeksellaceae</taxon>
        <taxon>Bergeyella</taxon>
    </lineage>
</organism>
<gene>
    <name evidence="1" type="ORF">NCTC11661_01686</name>
    <name evidence="2" type="ORF">NCTC12929_01897</name>
</gene>
<protein>
    <submittedName>
        <fullName evidence="1">Protein of uncharacterized function (DUF3108)</fullName>
    </submittedName>
</protein>
<dbReference type="AlphaFoldDB" id="A0A380ZT78"/>
<reference evidence="1 3" key="1">
    <citation type="submission" date="2018-06" db="EMBL/GenBank/DDBJ databases">
        <authorList>
            <consortium name="Pathogen Informatics"/>
            <person name="Doyle S."/>
        </authorList>
    </citation>
    <scope>NUCLEOTIDE SEQUENCE [LARGE SCALE GENOMIC DNA]</scope>
    <source>
        <strain evidence="1 3">NCTC11661</strain>
    </source>
</reference>
<accession>A0A380ZT78</accession>
<dbReference type="EMBL" id="UFTJ01000003">
    <property type="protein sequence ID" value="SUV52547.1"/>
    <property type="molecule type" value="Genomic_DNA"/>
</dbReference>
<dbReference type="Proteomes" id="UP000255515">
    <property type="component" value="Unassembled WGS sequence"/>
</dbReference>
<evidence type="ECO:0000313" key="3">
    <source>
        <dbReference type="Proteomes" id="UP000255515"/>
    </source>
</evidence>
<dbReference type="EMBL" id="UYIV01000001">
    <property type="protein sequence ID" value="VDH05727.1"/>
    <property type="molecule type" value="Genomic_DNA"/>
</dbReference>
<evidence type="ECO:0000313" key="2">
    <source>
        <dbReference type="EMBL" id="VDH05727.1"/>
    </source>
</evidence>
<sequence length="255" mass="29044">MRYFILLLFGFVQFFYSQGLGNISTNESLTYRIHYGFLNAGEATLSTNETHYKGMPHLHVIGKGRSKGAVNAFFKVRDHYESYINLSTGLPSFYIRNVHEGSYKQHLQTTFHHDSTTLTLKNVLENSSPKQIKTVKGVQDMLSAFYYLRSMGEQDLKVGSIKNINVWIDDELFPFQIRVVGTETISTKFGKIKCLKIIPLVKSGRVFKEKEGVTMWVSNDKNHIPIAISAKLLVGSLRADLSNYSNVKYPLQFVK</sequence>
<name>A0A380ZT78_9FLAO</name>
<evidence type="ECO:0000313" key="1">
    <source>
        <dbReference type="EMBL" id="SUV52547.1"/>
    </source>
</evidence>
<dbReference type="RefSeq" id="WP_002663958.1">
    <property type="nucleotide sequence ID" value="NZ_JAXFPJ010000003.1"/>
</dbReference>
<reference evidence="2 4" key="2">
    <citation type="submission" date="2018-11" db="EMBL/GenBank/DDBJ databases">
        <authorList>
            <consortium name="Pathogen Informatics"/>
        </authorList>
    </citation>
    <scope>NUCLEOTIDE SEQUENCE [LARGE SCALE GENOMIC DNA]</scope>
    <source>
        <strain evidence="2 4">NCTC12929</strain>
    </source>
</reference>
<dbReference type="InterPro" id="IPR021457">
    <property type="entry name" value="DUF3108"/>
</dbReference>
<proteinExistence type="predicted"/>
<evidence type="ECO:0000313" key="4">
    <source>
        <dbReference type="Proteomes" id="UP000270205"/>
    </source>
</evidence>
<dbReference type="Proteomes" id="UP000270205">
    <property type="component" value="Unassembled WGS sequence"/>
</dbReference>
<dbReference type="Pfam" id="PF11306">
    <property type="entry name" value="DUF3108"/>
    <property type="match status" value="1"/>
</dbReference>